<protein>
    <submittedName>
        <fullName evidence="2">Acetyltransferase</fullName>
    </submittedName>
</protein>
<evidence type="ECO:0000313" key="2">
    <source>
        <dbReference type="EMBL" id="GAE92924.1"/>
    </source>
</evidence>
<dbReference type="InterPro" id="IPR000182">
    <property type="entry name" value="GNAT_dom"/>
</dbReference>
<dbReference type="GO" id="GO:0045150">
    <property type="term" value="P:acetoin catabolic process"/>
    <property type="evidence" value="ECO:0007669"/>
    <property type="project" value="InterPro"/>
</dbReference>
<comment type="caution">
    <text evidence="2">The sequence shown here is derived from an EMBL/GenBank/DDBJ whole genome shotgun (WGS) entry which is preliminary data.</text>
</comment>
<accession>W4VJK0</accession>
<dbReference type="InterPro" id="IPR016181">
    <property type="entry name" value="Acyl_CoA_acyltransferase"/>
</dbReference>
<dbReference type="Pfam" id="PF00583">
    <property type="entry name" value="Acetyltransf_1"/>
    <property type="match status" value="1"/>
</dbReference>
<keyword evidence="2" id="KW-0808">Transferase</keyword>
<sequence length="173" mass="20248">MKHIKIYQSETINTENVKIITEGPVFAKKLTFLTMNNQLTAFRPPEEQLNALVEISELPEGRIYIATVDQEIIGYVTYLRPDPIERWSQYPDDNILELGAIEIAPAYRGNKLASLLIGLSMRDVNMEDYIIISTEYYWHWDLNYTKLSVWDYRKIMEKMMKAGNLYPAPHQRT</sequence>
<dbReference type="CDD" id="cd04301">
    <property type="entry name" value="NAT_SF"/>
    <property type="match status" value="1"/>
</dbReference>
<dbReference type="eggNOG" id="COG0456">
    <property type="taxonomic scope" value="Bacteria"/>
</dbReference>
<dbReference type="AlphaFoldDB" id="W4VJK0"/>
<organism evidence="2 3">
    <name type="scientific">Gracilibacillus boraciitolerans JCM 21714</name>
    <dbReference type="NCBI Taxonomy" id="1298598"/>
    <lineage>
        <taxon>Bacteria</taxon>
        <taxon>Bacillati</taxon>
        <taxon>Bacillota</taxon>
        <taxon>Bacilli</taxon>
        <taxon>Bacillales</taxon>
        <taxon>Bacillaceae</taxon>
        <taxon>Gracilibacillus</taxon>
    </lineage>
</organism>
<dbReference type="Gene3D" id="3.40.630.30">
    <property type="match status" value="1"/>
</dbReference>
<gene>
    <name evidence="2" type="ORF">JCM21714_1947</name>
</gene>
<dbReference type="PIRSF" id="PIRSF021278">
    <property type="entry name" value="AcuA"/>
    <property type="match status" value="1"/>
</dbReference>
<dbReference type="GO" id="GO:0019152">
    <property type="term" value="F:acetoin dehydrogenase (NAD+) activity"/>
    <property type="evidence" value="ECO:0007669"/>
    <property type="project" value="InterPro"/>
</dbReference>
<reference evidence="2 3" key="1">
    <citation type="journal article" date="2014" name="Genome Announc.">
        <title>Draft Genome Sequence of the Boron-Tolerant and Moderately Halotolerant Bacterium Gracilibacillus boraciitolerans JCM 21714T.</title>
        <authorList>
            <person name="Ahmed I."/>
            <person name="Oshima K."/>
            <person name="Suda W."/>
            <person name="Kitamura K."/>
            <person name="Iida T."/>
            <person name="Ohmori Y."/>
            <person name="Fujiwara T."/>
            <person name="Hattori M."/>
            <person name="Ohkuma M."/>
        </authorList>
    </citation>
    <scope>NUCLEOTIDE SEQUENCE [LARGE SCALE GENOMIC DNA]</scope>
    <source>
        <strain evidence="2 3">JCM 21714</strain>
    </source>
</reference>
<dbReference type="EMBL" id="BAVS01000008">
    <property type="protein sequence ID" value="GAE92924.1"/>
    <property type="molecule type" value="Genomic_DNA"/>
</dbReference>
<name>W4VJK0_9BACI</name>
<evidence type="ECO:0000259" key="1">
    <source>
        <dbReference type="PROSITE" id="PS51186"/>
    </source>
</evidence>
<dbReference type="SUPFAM" id="SSF55729">
    <property type="entry name" value="Acyl-CoA N-acyltransferases (Nat)"/>
    <property type="match status" value="1"/>
</dbReference>
<dbReference type="Proteomes" id="UP000019102">
    <property type="component" value="Unassembled WGS sequence"/>
</dbReference>
<dbReference type="PROSITE" id="PS51186">
    <property type="entry name" value="GNAT"/>
    <property type="match status" value="1"/>
</dbReference>
<keyword evidence="3" id="KW-1185">Reference proteome</keyword>
<proteinExistence type="predicted"/>
<dbReference type="STRING" id="1298598.JCM21714_1947"/>
<evidence type="ECO:0000313" key="3">
    <source>
        <dbReference type="Proteomes" id="UP000019102"/>
    </source>
</evidence>
<dbReference type="InterPro" id="IPR024699">
    <property type="entry name" value="AcuA"/>
</dbReference>
<feature type="domain" description="N-acetyltransferase" evidence="1">
    <location>
        <begin position="15"/>
        <end position="173"/>
    </location>
</feature>
<dbReference type="GO" id="GO:0016747">
    <property type="term" value="F:acyltransferase activity, transferring groups other than amino-acyl groups"/>
    <property type="evidence" value="ECO:0007669"/>
    <property type="project" value="InterPro"/>
</dbReference>